<comment type="caution">
    <text evidence="5">The sequence shown here is derived from an EMBL/GenBank/DDBJ whole genome shotgun (WGS) entry which is preliminary data.</text>
</comment>
<feature type="active site" description="Tele-AMP-histidine intermediate" evidence="1">
    <location>
        <position position="99"/>
    </location>
</feature>
<reference evidence="5 6" key="1">
    <citation type="submission" date="2015-11" db="EMBL/GenBank/DDBJ databases">
        <title>Genomic analysis of 38 Legionella species identifies large and diverse effector repertoires.</title>
        <authorList>
            <person name="Burstein D."/>
            <person name="Amaro F."/>
            <person name="Zusman T."/>
            <person name="Lifshitz Z."/>
            <person name="Cohen O."/>
            <person name="Gilbert J.A."/>
            <person name="Pupko T."/>
            <person name="Shuman H.A."/>
            <person name="Segal G."/>
        </authorList>
    </citation>
    <scope>NUCLEOTIDE SEQUENCE [LARGE SCALE GENOMIC DNA]</scope>
    <source>
        <strain evidence="5 6">ATCC 49505</strain>
    </source>
</reference>
<accession>A0A0W0VHV4</accession>
<dbReference type="InterPro" id="IPR036265">
    <property type="entry name" value="HIT-like_sf"/>
</dbReference>
<dbReference type="Proteomes" id="UP000054997">
    <property type="component" value="Unassembled WGS sequence"/>
</dbReference>
<proteinExistence type="predicted"/>
<sequence length="113" mass="12541">MDCLFCKIIGGDIPAKVIFENSEIMAFRDIKPQAPTHVLVVPKKHIATIADADTGDERLLGQMILAAKKIANEEGLTEKGYRLIFNVNSYGGQEIYHIHLHLLGGRQMTWPPG</sequence>
<name>A0A0W0VHV4_9GAMM</name>
<dbReference type="InterPro" id="IPR019808">
    <property type="entry name" value="Histidine_triad_CS"/>
</dbReference>
<dbReference type="Gene3D" id="3.30.428.10">
    <property type="entry name" value="HIT-like"/>
    <property type="match status" value="1"/>
</dbReference>
<evidence type="ECO:0000256" key="2">
    <source>
        <dbReference type="PIRSR" id="PIRSR601310-3"/>
    </source>
</evidence>
<protein>
    <submittedName>
        <fullName evidence="5">HIT family hydrolase</fullName>
    </submittedName>
</protein>
<evidence type="ECO:0000313" key="6">
    <source>
        <dbReference type="Proteomes" id="UP000054997"/>
    </source>
</evidence>
<dbReference type="PROSITE" id="PS51084">
    <property type="entry name" value="HIT_2"/>
    <property type="match status" value="1"/>
</dbReference>
<dbReference type="PROSITE" id="PS00892">
    <property type="entry name" value="HIT_1"/>
    <property type="match status" value="1"/>
</dbReference>
<dbReference type="InterPro" id="IPR001310">
    <property type="entry name" value="Histidine_triad_HIT"/>
</dbReference>
<evidence type="ECO:0000256" key="1">
    <source>
        <dbReference type="PIRSR" id="PIRSR601310-1"/>
    </source>
</evidence>
<dbReference type="PRINTS" id="PR00332">
    <property type="entry name" value="HISTRIAD"/>
</dbReference>
<evidence type="ECO:0000256" key="3">
    <source>
        <dbReference type="PROSITE-ProRule" id="PRU00464"/>
    </source>
</evidence>
<evidence type="ECO:0000313" key="5">
    <source>
        <dbReference type="EMBL" id="KTD19704.1"/>
    </source>
</evidence>
<dbReference type="AlphaFoldDB" id="A0A0W0VHV4"/>
<gene>
    <name evidence="5" type="ORF">Llon_1876</name>
</gene>
<dbReference type="GO" id="GO:0016787">
    <property type="term" value="F:hydrolase activity"/>
    <property type="evidence" value="ECO:0007669"/>
    <property type="project" value="UniProtKB-KW"/>
</dbReference>
<dbReference type="PATRIC" id="fig|45068.5.peg.2036"/>
<dbReference type="STRING" id="45068.Llon_1876"/>
<keyword evidence="6" id="KW-1185">Reference proteome</keyword>
<dbReference type="Pfam" id="PF01230">
    <property type="entry name" value="HIT"/>
    <property type="match status" value="1"/>
</dbReference>
<dbReference type="OrthoDB" id="9784774at2"/>
<keyword evidence="5" id="KW-0378">Hydrolase</keyword>
<dbReference type="PANTHER" id="PTHR23089">
    <property type="entry name" value="HISTIDINE TRIAD HIT PROTEIN"/>
    <property type="match status" value="1"/>
</dbReference>
<feature type="short sequence motif" description="Histidine triad motif" evidence="2 3">
    <location>
        <begin position="97"/>
        <end position="101"/>
    </location>
</feature>
<dbReference type="InterPro" id="IPR011146">
    <property type="entry name" value="HIT-like"/>
</dbReference>
<dbReference type="CDD" id="cd01276">
    <property type="entry name" value="PKCI_related"/>
    <property type="match status" value="1"/>
</dbReference>
<organism evidence="5 6">
    <name type="scientific">Legionella londiniensis</name>
    <dbReference type="NCBI Taxonomy" id="45068"/>
    <lineage>
        <taxon>Bacteria</taxon>
        <taxon>Pseudomonadati</taxon>
        <taxon>Pseudomonadota</taxon>
        <taxon>Gammaproteobacteria</taxon>
        <taxon>Legionellales</taxon>
        <taxon>Legionellaceae</taxon>
        <taxon>Legionella</taxon>
    </lineage>
</organism>
<dbReference type="RefSeq" id="WP_058529855.1">
    <property type="nucleotide sequence ID" value="NZ_CAAAHZ010000001.1"/>
</dbReference>
<evidence type="ECO:0000259" key="4">
    <source>
        <dbReference type="PROSITE" id="PS51084"/>
    </source>
</evidence>
<feature type="domain" description="HIT" evidence="4">
    <location>
        <begin position="4"/>
        <end position="113"/>
    </location>
</feature>
<dbReference type="EMBL" id="LNYK01000033">
    <property type="protein sequence ID" value="KTD19704.1"/>
    <property type="molecule type" value="Genomic_DNA"/>
</dbReference>
<dbReference type="SUPFAM" id="SSF54197">
    <property type="entry name" value="HIT-like"/>
    <property type="match status" value="1"/>
</dbReference>